<comment type="caution">
    <text evidence="1">The sequence shown here is derived from an EMBL/GenBank/DDBJ whole genome shotgun (WGS) entry which is preliminary data.</text>
</comment>
<evidence type="ECO:0000313" key="1">
    <source>
        <dbReference type="EMBL" id="MFC6640833.1"/>
    </source>
</evidence>
<sequence>MIGPFLPAVLAWAAGVSRRVPDPAEPCQSHFGQRAQERGVVSVHGDLLKWAVEQALVARRDDLVAEVFAICPQSRVVRVILPEGAFYPVIVEGHGATIYNADNLRKLRRARRLRKRHSGRRLRRAHRGGQA</sequence>
<proteinExistence type="predicted"/>
<name>A0ABW1YUK5_9RHOB</name>
<dbReference type="Proteomes" id="UP001596403">
    <property type="component" value="Unassembled WGS sequence"/>
</dbReference>
<organism evidence="1 2">
    <name type="scientific">Sulfitobacter profundi</name>
    <dbReference type="NCBI Taxonomy" id="2679961"/>
    <lineage>
        <taxon>Bacteria</taxon>
        <taxon>Pseudomonadati</taxon>
        <taxon>Pseudomonadota</taxon>
        <taxon>Alphaproteobacteria</taxon>
        <taxon>Rhodobacterales</taxon>
        <taxon>Roseobacteraceae</taxon>
        <taxon>Sulfitobacter</taxon>
    </lineage>
</organism>
<keyword evidence="2" id="KW-1185">Reference proteome</keyword>
<reference evidence="2" key="1">
    <citation type="journal article" date="2019" name="Int. J. Syst. Evol. Microbiol.">
        <title>The Global Catalogue of Microorganisms (GCM) 10K type strain sequencing project: providing services to taxonomists for standard genome sequencing and annotation.</title>
        <authorList>
            <consortium name="The Broad Institute Genomics Platform"/>
            <consortium name="The Broad Institute Genome Sequencing Center for Infectious Disease"/>
            <person name="Wu L."/>
            <person name="Ma J."/>
        </authorList>
    </citation>
    <scope>NUCLEOTIDE SEQUENCE [LARGE SCALE GENOMIC DNA]</scope>
    <source>
        <strain evidence="2">NBRC 111368</strain>
    </source>
</reference>
<gene>
    <name evidence="1" type="ORF">ACFQAU_02895</name>
</gene>
<protein>
    <submittedName>
        <fullName evidence="1">Uncharacterized protein</fullName>
    </submittedName>
</protein>
<accession>A0ABW1YUK5</accession>
<dbReference type="EMBL" id="JBHSWA010000001">
    <property type="protein sequence ID" value="MFC6640833.1"/>
    <property type="molecule type" value="Genomic_DNA"/>
</dbReference>
<evidence type="ECO:0000313" key="2">
    <source>
        <dbReference type="Proteomes" id="UP001596403"/>
    </source>
</evidence>
<dbReference type="RefSeq" id="WP_132446801.1">
    <property type="nucleotide sequence ID" value="NZ_JBHSWA010000001.1"/>
</dbReference>